<keyword evidence="8" id="KW-0472">Membrane</keyword>
<evidence type="ECO:0000256" key="3">
    <source>
        <dbReference type="ARBA" id="ARBA00006958"/>
    </source>
</evidence>
<keyword evidence="6" id="KW-0378">Hydrolase</keyword>
<keyword evidence="7" id="KW-0539">Nucleus</keyword>
<keyword evidence="9" id="KW-0732">Signal</keyword>
<evidence type="ECO:0000313" key="11">
    <source>
        <dbReference type="Ensembl" id="ENSGWIP00000044162.1"/>
    </source>
</evidence>
<name>A0A8C5HE84_GOUWI</name>
<organism evidence="11 12">
    <name type="scientific">Gouania willdenowi</name>
    <name type="common">Blunt-snouted clingfish</name>
    <name type="synonym">Lepadogaster willdenowi</name>
    <dbReference type="NCBI Taxonomy" id="441366"/>
    <lineage>
        <taxon>Eukaryota</taxon>
        <taxon>Metazoa</taxon>
        <taxon>Chordata</taxon>
        <taxon>Craniata</taxon>
        <taxon>Vertebrata</taxon>
        <taxon>Euteleostomi</taxon>
        <taxon>Actinopterygii</taxon>
        <taxon>Neopterygii</taxon>
        <taxon>Teleostei</taxon>
        <taxon>Neoteleostei</taxon>
        <taxon>Acanthomorphata</taxon>
        <taxon>Ovalentaria</taxon>
        <taxon>Blenniimorphae</taxon>
        <taxon>Blenniiformes</taxon>
        <taxon>Gobiesocoidei</taxon>
        <taxon>Gobiesocidae</taxon>
        <taxon>Gobiesocinae</taxon>
        <taxon>Gouania</taxon>
    </lineage>
</organism>
<accession>A0A8C5HE84</accession>
<evidence type="ECO:0000259" key="10">
    <source>
        <dbReference type="Pfam" id="PF13359"/>
    </source>
</evidence>
<dbReference type="GO" id="GO:0046872">
    <property type="term" value="F:metal ion binding"/>
    <property type="evidence" value="ECO:0007669"/>
    <property type="project" value="UniProtKB-KW"/>
</dbReference>
<comment type="subcellular location">
    <subcellularLocation>
        <location evidence="2">Nucleus</location>
    </subcellularLocation>
</comment>
<evidence type="ECO:0000256" key="9">
    <source>
        <dbReference type="SAM" id="SignalP"/>
    </source>
</evidence>
<protein>
    <submittedName>
        <fullName evidence="11">Protein ANTAGONIST OF LIKE HETEROCHROMATIN PROTEIN 1-like</fullName>
    </submittedName>
</protein>
<evidence type="ECO:0000256" key="1">
    <source>
        <dbReference type="ARBA" id="ARBA00001968"/>
    </source>
</evidence>
<evidence type="ECO:0000256" key="8">
    <source>
        <dbReference type="SAM" id="Phobius"/>
    </source>
</evidence>
<gene>
    <name evidence="11" type="primary">LOC114458454</name>
</gene>
<feature type="transmembrane region" description="Helical" evidence="8">
    <location>
        <begin position="377"/>
        <end position="400"/>
    </location>
</feature>
<dbReference type="AlphaFoldDB" id="A0A8C5HE84"/>
<evidence type="ECO:0000256" key="6">
    <source>
        <dbReference type="ARBA" id="ARBA00022801"/>
    </source>
</evidence>
<dbReference type="PANTHER" id="PTHR22930">
    <property type="match status" value="1"/>
</dbReference>
<keyword evidence="8" id="KW-1133">Transmembrane helix</keyword>
<feature type="signal peptide" evidence="9">
    <location>
        <begin position="1"/>
        <end position="23"/>
    </location>
</feature>
<evidence type="ECO:0000256" key="4">
    <source>
        <dbReference type="ARBA" id="ARBA00022722"/>
    </source>
</evidence>
<proteinExistence type="inferred from homology"/>
<dbReference type="PANTHER" id="PTHR22930:SF85">
    <property type="entry name" value="GH03217P-RELATED"/>
    <property type="match status" value="1"/>
</dbReference>
<sequence length="401" mass="46710">MESLAPVMKLVVLLAFHLNVTQQRNVLLVQNIIRKRRAQRAFLRHMARLSMLPLPPPIARKVWMKVRDKDWWERVVLLEYTDVEWTENFRMRRQTFMKLCALMQRYMAPSDVSVRTPVPLTMRVAIVLYKLGSGADYNFISNQFGVHKSTVKKFVYMFCRAMVQGPMEQLIRIPDETQAQEISRGFEEQHHMPQIMGVIDRIHIPILAPSDVLQDFINEKNWASYVLQAVVDNTFWSISCETPGGSRDEEVLLRSDLFQRAELLPKVALDVRLQVVGGPSYPLLDWLLKGYANATAEEESFNIYLNSLRDTVEKTFHMLKSRWRVLLKRSDFHFSFSPTAIATCCALHNFCQREGEHVSDSWMSYAKDLDAFFPQPWACFFCHFFVIFGVILCIFVTLILE</sequence>
<dbReference type="Ensembl" id="ENSGWIT00000047879.1">
    <property type="protein sequence ID" value="ENSGWIP00000044162.1"/>
    <property type="gene ID" value="ENSGWIG00000021988.1"/>
</dbReference>
<keyword evidence="4" id="KW-0540">Nuclease</keyword>
<feature type="domain" description="DDE Tnp4" evidence="10">
    <location>
        <begin position="199"/>
        <end position="349"/>
    </location>
</feature>
<feature type="chain" id="PRO_5034110282" evidence="9">
    <location>
        <begin position="24"/>
        <end position="401"/>
    </location>
</feature>
<keyword evidence="8" id="KW-0812">Transmembrane</keyword>
<comment type="cofactor">
    <cofactor evidence="1">
        <name>a divalent metal cation</name>
        <dbReference type="ChEBI" id="CHEBI:60240"/>
    </cofactor>
</comment>
<evidence type="ECO:0000256" key="7">
    <source>
        <dbReference type="ARBA" id="ARBA00023242"/>
    </source>
</evidence>
<keyword evidence="12" id="KW-1185">Reference proteome</keyword>
<evidence type="ECO:0000313" key="12">
    <source>
        <dbReference type="Proteomes" id="UP000694680"/>
    </source>
</evidence>
<dbReference type="GO" id="GO:0004518">
    <property type="term" value="F:nuclease activity"/>
    <property type="evidence" value="ECO:0007669"/>
    <property type="project" value="UniProtKB-KW"/>
</dbReference>
<reference evidence="11" key="2">
    <citation type="submission" date="2025-09" db="UniProtKB">
        <authorList>
            <consortium name="Ensembl"/>
        </authorList>
    </citation>
    <scope>IDENTIFICATION</scope>
</reference>
<comment type="similarity">
    <text evidence="3">Belongs to the HARBI1 family.</text>
</comment>
<evidence type="ECO:0000256" key="5">
    <source>
        <dbReference type="ARBA" id="ARBA00022723"/>
    </source>
</evidence>
<dbReference type="InterPro" id="IPR027806">
    <property type="entry name" value="HARBI1_dom"/>
</dbReference>
<dbReference type="Pfam" id="PF13359">
    <property type="entry name" value="DDE_Tnp_4"/>
    <property type="match status" value="1"/>
</dbReference>
<dbReference type="GO" id="GO:0005634">
    <property type="term" value="C:nucleus"/>
    <property type="evidence" value="ECO:0007669"/>
    <property type="project" value="UniProtKB-SubCell"/>
</dbReference>
<reference evidence="11" key="1">
    <citation type="submission" date="2025-08" db="UniProtKB">
        <authorList>
            <consortium name="Ensembl"/>
        </authorList>
    </citation>
    <scope>IDENTIFICATION</scope>
</reference>
<keyword evidence="5" id="KW-0479">Metal-binding</keyword>
<evidence type="ECO:0000256" key="2">
    <source>
        <dbReference type="ARBA" id="ARBA00004123"/>
    </source>
</evidence>
<dbReference type="InterPro" id="IPR045249">
    <property type="entry name" value="HARBI1-like"/>
</dbReference>
<dbReference type="GO" id="GO:0016787">
    <property type="term" value="F:hydrolase activity"/>
    <property type="evidence" value="ECO:0007669"/>
    <property type="project" value="UniProtKB-KW"/>
</dbReference>
<dbReference type="Proteomes" id="UP000694680">
    <property type="component" value="Unassembled WGS sequence"/>
</dbReference>